<feature type="modified residue" description="4-aspartylphosphate" evidence="6">
    <location>
        <position position="83"/>
    </location>
</feature>
<feature type="domain" description="Response regulatory" evidence="9">
    <location>
        <begin position="34"/>
        <end position="153"/>
    </location>
</feature>
<dbReference type="InterPro" id="IPR027417">
    <property type="entry name" value="P-loop_NTPase"/>
</dbReference>
<evidence type="ECO:0000259" key="8">
    <source>
        <dbReference type="PROSITE" id="PS50045"/>
    </source>
</evidence>
<keyword evidence="4" id="KW-0805">Transcription regulation</keyword>
<dbReference type="Gene3D" id="1.10.8.60">
    <property type="match status" value="1"/>
</dbReference>
<dbReference type="Gene3D" id="1.10.10.60">
    <property type="entry name" value="Homeodomain-like"/>
    <property type="match status" value="1"/>
</dbReference>
<dbReference type="Gene3D" id="3.40.50.2300">
    <property type="match status" value="1"/>
</dbReference>
<dbReference type="InterPro" id="IPR002078">
    <property type="entry name" value="Sigma_54_int"/>
</dbReference>
<gene>
    <name evidence="10" type="ORF">FM111_12330</name>
</gene>
<dbReference type="SUPFAM" id="SSF52540">
    <property type="entry name" value="P-loop containing nucleoside triphosphate hydrolases"/>
    <property type="match status" value="1"/>
</dbReference>
<dbReference type="InterPro" id="IPR058031">
    <property type="entry name" value="AAA_lid_NorR"/>
</dbReference>
<organism evidence="10 11">
    <name type="scientific">Brevundimonas diminuta 3F5N</name>
    <dbReference type="NCBI Taxonomy" id="1255603"/>
    <lineage>
        <taxon>Bacteria</taxon>
        <taxon>Pseudomonadati</taxon>
        <taxon>Pseudomonadota</taxon>
        <taxon>Alphaproteobacteria</taxon>
        <taxon>Caulobacterales</taxon>
        <taxon>Caulobacteraceae</taxon>
        <taxon>Brevundimonas</taxon>
    </lineage>
</organism>
<name>A0A1R4GG29_BREDI</name>
<dbReference type="PANTHER" id="PTHR32071:SF57">
    <property type="entry name" value="C4-DICARBOXYLATE TRANSPORT TRANSCRIPTIONAL REGULATORY PROTEIN DCTD"/>
    <property type="match status" value="1"/>
</dbReference>
<accession>A0A1R4GG29</accession>
<dbReference type="EMBL" id="FUIE01000065">
    <property type="protein sequence ID" value="SJM66892.1"/>
    <property type="molecule type" value="Genomic_DNA"/>
</dbReference>
<dbReference type="Proteomes" id="UP000195766">
    <property type="component" value="Unassembled WGS sequence"/>
</dbReference>
<evidence type="ECO:0000256" key="2">
    <source>
        <dbReference type="ARBA" id="ARBA00022840"/>
    </source>
</evidence>
<keyword evidence="1" id="KW-0547">Nucleotide-binding</keyword>
<dbReference type="AlphaFoldDB" id="A0A1R4GG29"/>
<feature type="compositionally biased region" description="Basic and acidic residues" evidence="7">
    <location>
        <begin position="1"/>
        <end position="15"/>
    </location>
</feature>
<proteinExistence type="predicted"/>
<dbReference type="PROSITE" id="PS50110">
    <property type="entry name" value="RESPONSE_REGULATORY"/>
    <property type="match status" value="1"/>
</dbReference>
<dbReference type="Pfam" id="PF00072">
    <property type="entry name" value="Response_reg"/>
    <property type="match status" value="1"/>
</dbReference>
<keyword evidence="6" id="KW-0597">Phosphoprotein</keyword>
<dbReference type="Pfam" id="PF02954">
    <property type="entry name" value="HTH_8"/>
    <property type="match status" value="1"/>
</dbReference>
<dbReference type="PRINTS" id="PR01590">
    <property type="entry name" value="HTHFIS"/>
</dbReference>
<dbReference type="InterPro" id="IPR011006">
    <property type="entry name" value="CheY-like_superfamily"/>
</dbReference>
<dbReference type="InterPro" id="IPR009057">
    <property type="entry name" value="Homeodomain-like_sf"/>
</dbReference>
<sequence length="435" mass="45610">MIKDVFEDQQGDVRPRPATVSGNGQSQSASSGAAVLLVDDNTVVARAMEIAFQVAGHRLEFASGPQEALSRLASARYDAVLLDMNFSPGETSGEEGLACLRRVVADDPAACVVVITAHSGVGIAVAAMQAGARDFVMKPWRNRDLIAKVEAAIARRAPVEAPSASFVVGEAAPARLLGDSAAVQRLRDLIRRIGPTSASVAVVGPSGAGRTLTANAIHAASPLADQPLRKIDLRDPAAWRFDPEEGAVILRHVEALDDVAQSRLLDHLPATLRCFTLLGGAAGLSAALRRRLATVEAVIPPLAERQDDAVILARHFAREASERFGRPTAQLTPGAEAAIRAASWPDEARGLALAVERAVLLSEDGKIEAAAVVAPPSPALDTPDAPAENAFDLGDAEKAIIAAALREHRHNISQAAAALGLSRGALYRRMARHGL</sequence>
<dbReference type="Gene3D" id="3.40.50.300">
    <property type="entry name" value="P-loop containing nucleotide triphosphate hydrolases"/>
    <property type="match status" value="1"/>
</dbReference>
<dbReference type="GO" id="GO:0000160">
    <property type="term" value="P:phosphorelay signal transduction system"/>
    <property type="evidence" value="ECO:0007669"/>
    <property type="project" value="UniProtKB-KW"/>
</dbReference>
<keyword evidence="2" id="KW-0067">ATP-binding</keyword>
<keyword evidence="5" id="KW-0804">Transcription</keyword>
<dbReference type="SUPFAM" id="SSF52172">
    <property type="entry name" value="CheY-like"/>
    <property type="match status" value="1"/>
</dbReference>
<evidence type="ECO:0000313" key="11">
    <source>
        <dbReference type="Proteomes" id="UP000195766"/>
    </source>
</evidence>
<evidence type="ECO:0000256" key="3">
    <source>
        <dbReference type="ARBA" id="ARBA00023012"/>
    </source>
</evidence>
<feature type="region of interest" description="Disordered" evidence="7">
    <location>
        <begin position="1"/>
        <end position="28"/>
    </location>
</feature>
<dbReference type="SUPFAM" id="SSF46689">
    <property type="entry name" value="Homeodomain-like"/>
    <property type="match status" value="1"/>
</dbReference>
<protein>
    <submittedName>
        <fullName evidence="10">Two component, sigma54 specific, transcriptional regulator, Fis family</fullName>
    </submittedName>
</protein>
<evidence type="ECO:0000256" key="7">
    <source>
        <dbReference type="SAM" id="MobiDB-lite"/>
    </source>
</evidence>
<dbReference type="Pfam" id="PF25601">
    <property type="entry name" value="AAA_lid_14"/>
    <property type="match status" value="1"/>
</dbReference>
<reference evidence="10 11" key="1">
    <citation type="submission" date="2017-02" db="EMBL/GenBank/DDBJ databases">
        <authorList>
            <person name="Peterson S.W."/>
        </authorList>
    </citation>
    <scope>NUCLEOTIDE SEQUENCE [LARGE SCALE GENOMIC DNA]</scope>
    <source>
        <strain evidence="10 11">3F5N</strain>
    </source>
</reference>
<dbReference type="InterPro" id="IPR002197">
    <property type="entry name" value="HTH_Fis"/>
</dbReference>
<feature type="domain" description="Sigma-54 factor interaction" evidence="8">
    <location>
        <begin position="176"/>
        <end position="360"/>
    </location>
</feature>
<dbReference type="CDD" id="cd00156">
    <property type="entry name" value="REC"/>
    <property type="match status" value="1"/>
</dbReference>
<dbReference type="InterPro" id="IPR001789">
    <property type="entry name" value="Sig_transdc_resp-reg_receiver"/>
</dbReference>
<keyword evidence="3" id="KW-0902">Two-component regulatory system</keyword>
<dbReference type="SMART" id="SM00448">
    <property type="entry name" value="REC"/>
    <property type="match status" value="1"/>
</dbReference>
<evidence type="ECO:0000256" key="5">
    <source>
        <dbReference type="ARBA" id="ARBA00023163"/>
    </source>
</evidence>
<evidence type="ECO:0000313" key="10">
    <source>
        <dbReference type="EMBL" id="SJM66892.1"/>
    </source>
</evidence>
<evidence type="ECO:0000256" key="6">
    <source>
        <dbReference type="PROSITE-ProRule" id="PRU00169"/>
    </source>
</evidence>
<evidence type="ECO:0000256" key="1">
    <source>
        <dbReference type="ARBA" id="ARBA00022741"/>
    </source>
</evidence>
<dbReference type="GO" id="GO:0005524">
    <property type="term" value="F:ATP binding"/>
    <property type="evidence" value="ECO:0007669"/>
    <property type="project" value="UniProtKB-KW"/>
</dbReference>
<dbReference type="RefSeq" id="WP_087141275.1">
    <property type="nucleotide sequence ID" value="NZ_FUIE01000065.1"/>
</dbReference>
<dbReference type="PANTHER" id="PTHR32071">
    <property type="entry name" value="TRANSCRIPTIONAL REGULATORY PROTEIN"/>
    <property type="match status" value="1"/>
</dbReference>
<dbReference type="PROSITE" id="PS50045">
    <property type="entry name" value="SIGMA54_INTERACT_4"/>
    <property type="match status" value="1"/>
</dbReference>
<dbReference type="GO" id="GO:0006355">
    <property type="term" value="P:regulation of DNA-templated transcription"/>
    <property type="evidence" value="ECO:0007669"/>
    <property type="project" value="InterPro"/>
</dbReference>
<evidence type="ECO:0000259" key="9">
    <source>
        <dbReference type="PROSITE" id="PS50110"/>
    </source>
</evidence>
<dbReference type="GO" id="GO:0043565">
    <property type="term" value="F:sequence-specific DNA binding"/>
    <property type="evidence" value="ECO:0007669"/>
    <property type="project" value="InterPro"/>
</dbReference>
<evidence type="ECO:0000256" key="4">
    <source>
        <dbReference type="ARBA" id="ARBA00023015"/>
    </source>
</evidence>
<dbReference type="Pfam" id="PF00158">
    <property type="entry name" value="Sigma54_activat"/>
    <property type="match status" value="1"/>
</dbReference>
<dbReference type="OrthoDB" id="9154941at2"/>